<evidence type="ECO:0000313" key="2">
    <source>
        <dbReference type="Proteomes" id="UP000266673"/>
    </source>
</evidence>
<comment type="caution">
    <text evidence="1">The sequence shown here is derived from an EMBL/GenBank/DDBJ whole genome shotgun (WGS) entry which is preliminary data.</text>
</comment>
<keyword evidence="2" id="KW-1185">Reference proteome</keyword>
<evidence type="ECO:0000313" key="1">
    <source>
        <dbReference type="EMBL" id="RIB01089.1"/>
    </source>
</evidence>
<dbReference type="OrthoDB" id="2418789at2759"/>
<sequence>MFFFKKFVNKLTKKQNQDPFSFKNIIYEEKWKYDYVDDEWYLYYDTTNDLVSGNLKPENLPEDGQCYSVANHRLFCYQQAILKNTKFTKVPVKIMRETDKNLFLNKKVKGSLKVVKIKIEIKLLYQIGQDQIEYVKNITKRNKEEREKNFEKTGTLCNDIECSYCREHGIKCERSFSRTQKEFEKFKTKVNHINWQFKPTKIKQLHS</sequence>
<name>A0A397TXF8_9GLOM</name>
<accession>A0A397TXF8</accession>
<reference evidence="1 2" key="1">
    <citation type="submission" date="2018-06" db="EMBL/GenBank/DDBJ databases">
        <title>Comparative genomics reveals the genomic features of Rhizophagus irregularis, R. cerebriforme, R. diaphanum and Gigaspora rosea, and their symbiotic lifestyle signature.</title>
        <authorList>
            <person name="Morin E."/>
            <person name="San Clemente H."/>
            <person name="Chen E.C.H."/>
            <person name="De La Providencia I."/>
            <person name="Hainaut M."/>
            <person name="Kuo A."/>
            <person name="Kohler A."/>
            <person name="Murat C."/>
            <person name="Tang N."/>
            <person name="Roy S."/>
            <person name="Loubradou J."/>
            <person name="Henrissat B."/>
            <person name="Grigoriev I.V."/>
            <person name="Corradi N."/>
            <person name="Roux C."/>
            <person name="Martin F.M."/>
        </authorList>
    </citation>
    <scope>NUCLEOTIDE SEQUENCE [LARGE SCALE GENOMIC DNA]</scope>
    <source>
        <strain evidence="1 2">DAOM 194757</strain>
    </source>
</reference>
<dbReference type="AlphaFoldDB" id="A0A397TXF8"/>
<protein>
    <submittedName>
        <fullName evidence="1">Uncharacterized protein</fullName>
    </submittedName>
</protein>
<dbReference type="Proteomes" id="UP000266673">
    <property type="component" value="Unassembled WGS sequence"/>
</dbReference>
<dbReference type="EMBL" id="QKWP01003338">
    <property type="protein sequence ID" value="RIB01089.1"/>
    <property type="molecule type" value="Genomic_DNA"/>
</dbReference>
<gene>
    <name evidence="1" type="ORF">C2G38_2231909</name>
</gene>
<proteinExistence type="predicted"/>
<organism evidence="1 2">
    <name type="scientific">Gigaspora rosea</name>
    <dbReference type="NCBI Taxonomy" id="44941"/>
    <lineage>
        <taxon>Eukaryota</taxon>
        <taxon>Fungi</taxon>
        <taxon>Fungi incertae sedis</taxon>
        <taxon>Mucoromycota</taxon>
        <taxon>Glomeromycotina</taxon>
        <taxon>Glomeromycetes</taxon>
        <taxon>Diversisporales</taxon>
        <taxon>Gigasporaceae</taxon>
        <taxon>Gigaspora</taxon>
    </lineage>
</organism>